<evidence type="ECO:0000313" key="7">
    <source>
        <dbReference type="EMBL" id="KFH49088.1"/>
    </source>
</evidence>
<organism evidence="7 8">
    <name type="scientific">Hapsidospora chrysogenum (strain ATCC 11550 / CBS 779.69 / DSM 880 / IAM 14645 / JCM 23072 / IMI 49137)</name>
    <name type="common">Acremonium chrysogenum</name>
    <dbReference type="NCBI Taxonomy" id="857340"/>
    <lineage>
        <taxon>Eukaryota</taxon>
        <taxon>Fungi</taxon>
        <taxon>Dikarya</taxon>
        <taxon>Ascomycota</taxon>
        <taxon>Pezizomycotina</taxon>
        <taxon>Sordariomycetes</taxon>
        <taxon>Hypocreomycetidae</taxon>
        <taxon>Hypocreales</taxon>
        <taxon>Bionectriaceae</taxon>
        <taxon>Hapsidospora</taxon>
    </lineage>
</organism>
<evidence type="ECO:0000256" key="2">
    <source>
        <dbReference type="ARBA" id="ARBA00022692"/>
    </source>
</evidence>
<dbReference type="PANTHER" id="PTHR31465">
    <property type="entry name" value="PROTEIN RTA1-RELATED"/>
    <property type="match status" value="1"/>
</dbReference>
<comment type="caution">
    <text evidence="7">The sequence shown here is derived from an EMBL/GenBank/DDBJ whole genome shotgun (WGS) entry which is preliminary data.</text>
</comment>
<feature type="region of interest" description="Disordered" evidence="5">
    <location>
        <begin position="286"/>
        <end position="315"/>
    </location>
</feature>
<keyword evidence="2 6" id="KW-0812">Transmembrane</keyword>
<feature type="transmembrane region" description="Helical" evidence="6">
    <location>
        <begin position="97"/>
        <end position="117"/>
    </location>
</feature>
<dbReference type="AlphaFoldDB" id="A0A086TIA6"/>
<proteinExistence type="predicted"/>
<feature type="transmembrane region" description="Helical" evidence="6">
    <location>
        <begin position="254"/>
        <end position="276"/>
    </location>
</feature>
<keyword evidence="8" id="KW-1185">Reference proteome</keyword>
<feature type="transmembrane region" description="Helical" evidence="6">
    <location>
        <begin position="175"/>
        <end position="195"/>
    </location>
</feature>
<evidence type="ECO:0000313" key="8">
    <source>
        <dbReference type="Proteomes" id="UP000029964"/>
    </source>
</evidence>
<name>A0A086TIA6_HAPC1</name>
<evidence type="ECO:0000256" key="5">
    <source>
        <dbReference type="SAM" id="MobiDB-lite"/>
    </source>
</evidence>
<dbReference type="EMBL" id="JPKY01000001">
    <property type="protein sequence ID" value="KFH49088.1"/>
    <property type="molecule type" value="Genomic_DNA"/>
</dbReference>
<dbReference type="GO" id="GO:0000324">
    <property type="term" value="C:fungal-type vacuole"/>
    <property type="evidence" value="ECO:0007669"/>
    <property type="project" value="TreeGrafter"/>
</dbReference>
<feature type="transmembrane region" description="Helical" evidence="6">
    <location>
        <begin position="137"/>
        <end position="155"/>
    </location>
</feature>
<sequence>MSGELALLPENAFGPDSPCNLDNCPLEWSIYRYRPSLPANITLLAMFAVLGIVHSYLGFRWRSWGFMVGMLLGCLSEIIGYVGRILLYNNPFSWEGFMIQIICLTIAPVFFTASIYVTLSKSIVYFAPDLSRFKPQLFYWIFIPADVLCLVLQAAGGALSTESTDGSSGSVGVDISMAGLILQVIVIFAFIVAFSDYMIRYWRSGRMSAFGWRLKAFFAGLSAAIVLVLSRCIYRVAELKDGYTGEIITHEGPFIALEGVFIVLAAVCLCFGHPGLALKRETSSKLVNGDSGESGLGTPEHMAESRLKSAVGTRS</sequence>
<dbReference type="OrthoDB" id="4521223at2759"/>
<protein>
    <submittedName>
        <fullName evidence="7">Sphingoid long-chain base transporter-like protein</fullName>
    </submittedName>
</protein>
<evidence type="ECO:0000256" key="3">
    <source>
        <dbReference type="ARBA" id="ARBA00022989"/>
    </source>
</evidence>
<dbReference type="HOGENOM" id="CLU_033465_6_1_1"/>
<dbReference type="Pfam" id="PF04479">
    <property type="entry name" value="RTA1"/>
    <property type="match status" value="1"/>
</dbReference>
<dbReference type="InterPro" id="IPR007568">
    <property type="entry name" value="RTA1"/>
</dbReference>
<keyword evidence="4 6" id="KW-0472">Membrane</keyword>
<gene>
    <name evidence="7" type="ORF">ACRE_000500</name>
</gene>
<reference evidence="8" key="1">
    <citation type="journal article" date="2014" name="Genome Announc.">
        <title>Genome sequence and annotation of Acremonium chrysogenum, producer of the beta-lactam antibiotic cephalosporin C.</title>
        <authorList>
            <person name="Terfehr D."/>
            <person name="Dahlmann T.A."/>
            <person name="Specht T."/>
            <person name="Zadra I."/>
            <person name="Kuernsteiner H."/>
            <person name="Kueck U."/>
        </authorList>
    </citation>
    <scope>NUCLEOTIDE SEQUENCE [LARGE SCALE GENOMIC DNA]</scope>
    <source>
        <strain evidence="8">ATCC 11550 / CBS 779.69 / DSM 880 / IAM 14645 / JCM 23072 / IMI 49137</strain>
    </source>
</reference>
<feature type="transmembrane region" description="Helical" evidence="6">
    <location>
        <begin position="37"/>
        <end position="57"/>
    </location>
</feature>
<dbReference type="GO" id="GO:0005886">
    <property type="term" value="C:plasma membrane"/>
    <property type="evidence" value="ECO:0007669"/>
    <property type="project" value="TreeGrafter"/>
</dbReference>
<evidence type="ECO:0000256" key="4">
    <source>
        <dbReference type="ARBA" id="ARBA00023136"/>
    </source>
</evidence>
<evidence type="ECO:0000256" key="6">
    <source>
        <dbReference type="SAM" id="Phobius"/>
    </source>
</evidence>
<feature type="transmembrane region" description="Helical" evidence="6">
    <location>
        <begin position="216"/>
        <end position="234"/>
    </location>
</feature>
<accession>A0A086TIA6</accession>
<dbReference type="PANTHER" id="PTHR31465:SF9">
    <property type="entry name" value="SPHINGOID LONG-CHAIN BASE TRANSPORTER RSB1"/>
    <property type="match status" value="1"/>
</dbReference>
<evidence type="ECO:0000256" key="1">
    <source>
        <dbReference type="ARBA" id="ARBA00004141"/>
    </source>
</evidence>
<comment type="subcellular location">
    <subcellularLocation>
        <location evidence="1">Membrane</location>
        <topology evidence="1">Multi-pass membrane protein</topology>
    </subcellularLocation>
</comment>
<feature type="transmembrane region" description="Helical" evidence="6">
    <location>
        <begin position="64"/>
        <end position="85"/>
    </location>
</feature>
<dbReference type="Proteomes" id="UP000029964">
    <property type="component" value="Unassembled WGS sequence"/>
</dbReference>
<keyword evidence="3 6" id="KW-1133">Transmembrane helix</keyword>
<dbReference type="STRING" id="857340.A0A086TIA6"/>